<evidence type="ECO:0000256" key="2">
    <source>
        <dbReference type="ARBA" id="ARBA00023315"/>
    </source>
</evidence>
<evidence type="ECO:0000256" key="1">
    <source>
        <dbReference type="ARBA" id="ARBA00022679"/>
    </source>
</evidence>
<dbReference type="AlphaFoldDB" id="A0A848H1S7"/>
<evidence type="ECO:0000313" key="4">
    <source>
        <dbReference type="EMBL" id="NML44514.1"/>
    </source>
</evidence>
<organism evidence="4 5">
    <name type="scientific">Ramlibacter agri</name>
    <dbReference type="NCBI Taxonomy" id="2728837"/>
    <lineage>
        <taxon>Bacteria</taxon>
        <taxon>Pseudomonadati</taxon>
        <taxon>Pseudomonadota</taxon>
        <taxon>Betaproteobacteria</taxon>
        <taxon>Burkholderiales</taxon>
        <taxon>Comamonadaceae</taxon>
        <taxon>Ramlibacter</taxon>
    </lineage>
</organism>
<evidence type="ECO:0000259" key="3">
    <source>
        <dbReference type="PROSITE" id="PS51186"/>
    </source>
</evidence>
<dbReference type="Proteomes" id="UP000541185">
    <property type="component" value="Unassembled WGS sequence"/>
</dbReference>
<dbReference type="PROSITE" id="PS51186">
    <property type="entry name" value="GNAT"/>
    <property type="match status" value="1"/>
</dbReference>
<comment type="caution">
    <text evidence="4">The sequence shown here is derived from an EMBL/GenBank/DDBJ whole genome shotgun (WGS) entry which is preliminary data.</text>
</comment>
<dbReference type="GO" id="GO:0016747">
    <property type="term" value="F:acyltransferase activity, transferring groups other than amino-acyl groups"/>
    <property type="evidence" value="ECO:0007669"/>
    <property type="project" value="InterPro"/>
</dbReference>
<dbReference type="EMBL" id="JABBFX010000001">
    <property type="protein sequence ID" value="NML44514.1"/>
    <property type="molecule type" value="Genomic_DNA"/>
</dbReference>
<protein>
    <submittedName>
        <fullName evidence="4">GNAT family N-acetyltransferase</fullName>
    </submittedName>
</protein>
<dbReference type="InterPro" id="IPR016181">
    <property type="entry name" value="Acyl_CoA_acyltransferase"/>
</dbReference>
<sequence length="162" mass="18117">MNNLDLLVRLAQPGDAEDIAALSRELIERGLPWNWRPARVLKAIRNPETNVAVAGVAGELAGFGIMEYLETDAYLALFAVGHANQRKGIGRSLLGWLEASARVAGAQRIRLETRRDNVPARSFYNELAYQEVAIRHNRYSDGVDGILLEKWLRPRPEGEVLE</sequence>
<dbReference type="SUPFAM" id="SSF55729">
    <property type="entry name" value="Acyl-CoA N-acyltransferases (Nat)"/>
    <property type="match status" value="1"/>
</dbReference>
<keyword evidence="5" id="KW-1185">Reference proteome</keyword>
<keyword evidence="2" id="KW-0012">Acyltransferase</keyword>
<dbReference type="CDD" id="cd04301">
    <property type="entry name" value="NAT_SF"/>
    <property type="match status" value="1"/>
</dbReference>
<dbReference type="InterPro" id="IPR000182">
    <property type="entry name" value="GNAT_dom"/>
</dbReference>
<keyword evidence="1 4" id="KW-0808">Transferase</keyword>
<evidence type="ECO:0000313" key="5">
    <source>
        <dbReference type="Proteomes" id="UP000541185"/>
    </source>
</evidence>
<feature type="domain" description="N-acetyltransferase" evidence="3">
    <location>
        <begin position="6"/>
        <end position="153"/>
    </location>
</feature>
<dbReference type="RefSeq" id="WP_169418636.1">
    <property type="nucleotide sequence ID" value="NZ_JABBFX010000001.1"/>
</dbReference>
<gene>
    <name evidence="4" type="ORF">HHL11_12180</name>
</gene>
<name>A0A848H1S7_9BURK</name>
<dbReference type="Pfam" id="PF00583">
    <property type="entry name" value="Acetyltransf_1"/>
    <property type="match status" value="1"/>
</dbReference>
<proteinExistence type="predicted"/>
<dbReference type="InterPro" id="IPR050832">
    <property type="entry name" value="Bact_Acetyltransf"/>
</dbReference>
<dbReference type="Gene3D" id="3.40.630.30">
    <property type="match status" value="1"/>
</dbReference>
<dbReference type="PANTHER" id="PTHR43877">
    <property type="entry name" value="AMINOALKYLPHOSPHONATE N-ACETYLTRANSFERASE-RELATED-RELATED"/>
    <property type="match status" value="1"/>
</dbReference>
<reference evidence="4 5" key="1">
    <citation type="submission" date="2020-04" db="EMBL/GenBank/DDBJ databases">
        <title>Ramlibacter sp. G-1-2-2 isolated from soil.</title>
        <authorList>
            <person name="Dahal R.H."/>
        </authorList>
    </citation>
    <scope>NUCLEOTIDE SEQUENCE [LARGE SCALE GENOMIC DNA]</scope>
    <source>
        <strain evidence="4 5">G-1-2-2</strain>
    </source>
</reference>
<accession>A0A848H1S7</accession>